<protein>
    <submittedName>
        <fullName evidence="1">Uncharacterized protein</fullName>
    </submittedName>
</protein>
<gene>
    <name evidence="1" type="ORF">GXP69_01890</name>
</gene>
<reference evidence="1 2" key="1">
    <citation type="submission" date="2020-02" db="EMBL/GenBank/DDBJ databases">
        <authorList>
            <person name="Kim M.K."/>
        </authorList>
    </citation>
    <scope>NUCLEOTIDE SEQUENCE [LARGE SCALE GENOMIC DNA]</scope>
    <source>
        <strain evidence="1 2">BT327</strain>
    </source>
</reference>
<comment type="caution">
    <text evidence="1">The sequence shown here is derived from an EMBL/GenBank/DDBJ whole genome shotgun (WGS) entry which is preliminary data.</text>
</comment>
<dbReference type="AlphaFoldDB" id="A0A6B3LSG5"/>
<evidence type="ECO:0000313" key="1">
    <source>
        <dbReference type="EMBL" id="NEM96434.1"/>
    </source>
</evidence>
<evidence type="ECO:0000313" key="2">
    <source>
        <dbReference type="Proteomes" id="UP000474777"/>
    </source>
</evidence>
<accession>A0A6B3LSG5</accession>
<dbReference type="Proteomes" id="UP000474777">
    <property type="component" value="Unassembled WGS sequence"/>
</dbReference>
<dbReference type="EMBL" id="JAAGWD010000001">
    <property type="protein sequence ID" value="NEM96434.1"/>
    <property type="molecule type" value="Genomic_DNA"/>
</dbReference>
<organism evidence="1 2">
    <name type="scientific">Pontibacter burrus</name>
    <dbReference type="NCBI Taxonomy" id="2704466"/>
    <lineage>
        <taxon>Bacteria</taxon>
        <taxon>Pseudomonadati</taxon>
        <taxon>Bacteroidota</taxon>
        <taxon>Cytophagia</taxon>
        <taxon>Cytophagales</taxon>
        <taxon>Hymenobacteraceae</taxon>
        <taxon>Pontibacter</taxon>
    </lineage>
</organism>
<name>A0A6B3LSG5_9BACT</name>
<sequence length="179" mass="19930">MAVVALVACEQPAPHAASASNFNVAAYVQQEAKRLQAAQPAILKTVKTEHAPTETIQLNHVNWGDELAVFEDADITKPTLQEYYSRQEQELPDGSKAVSYQRIPDAKAPVSRLLLQISPSGNLQRLEATMHDENLLFYSERNAILEANPQNGHLQSYRINGVQKLIFSDSLHYSIHVNL</sequence>
<proteinExistence type="predicted"/>
<keyword evidence="2" id="KW-1185">Reference proteome</keyword>